<name>A0A9X8WM43_9BACI</name>
<dbReference type="Proteomes" id="UP000185829">
    <property type="component" value="Unassembled WGS sequence"/>
</dbReference>
<gene>
    <name evidence="1" type="ORF">QUF89_01425</name>
    <name evidence="2" type="ORF">SAMN05878482_106221</name>
</gene>
<dbReference type="Proteomes" id="UP001234602">
    <property type="component" value="Unassembled WGS sequence"/>
</dbReference>
<evidence type="ECO:0000313" key="3">
    <source>
        <dbReference type="Proteomes" id="UP000185829"/>
    </source>
</evidence>
<protein>
    <submittedName>
        <fullName evidence="2">Uncharacterized protein</fullName>
    </submittedName>
</protein>
<evidence type="ECO:0000313" key="1">
    <source>
        <dbReference type="EMBL" id="MDM5450914.1"/>
    </source>
</evidence>
<reference evidence="1" key="2">
    <citation type="submission" date="2023-06" db="EMBL/GenBank/DDBJ databases">
        <title>Comparative genomics of Bacillaceae isolates and their secondary metabolite potential.</title>
        <authorList>
            <person name="Song L."/>
            <person name="Nielsen L.J."/>
            <person name="Mohite O."/>
            <person name="Xu X."/>
            <person name="Weber T."/>
            <person name="Kovacs A.T."/>
        </authorList>
    </citation>
    <scope>NUCLEOTIDE SEQUENCE</scope>
    <source>
        <strain evidence="1">D8_B_37</strain>
    </source>
</reference>
<accession>A0A9X8WM43</accession>
<reference evidence="2 3" key="1">
    <citation type="submission" date="2017-01" db="EMBL/GenBank/DDBJ databases">
        <authorList>
            <person name="Varghese N."/>
            <person name="Submissions S."/>
        </authorList>
    </citation>
    <scope>NUCLEOTIDE SEQUENCE [LARGE SCALE GENOMIC DNA]</scope>
    <source>
        <strain evidence="2 3">RUG2-6</strain>
    </source>
</reference>
<dbReference type="EMBL" id="FTMX01000006">
    <property type="protein sequence ID" value="SIR85934.1"/>
    <property type="molecule type" value="Genomic_DNA"/>
</dbReference>
<dbReference type="EMBL" id="JAUCEY010000006">
    <property type="protein sequence ID" value="MDM5450914.1"/>
    <property type="molecule type" value="Genomic_DNA"/>
</dbReference>
<proteinExistence type="predicted"/>
<organism evidence="2 3">
    <name type="scientific">Peribacillus simplex</name>
    <dbReference type="NCBI Taxonomy" id="1478"/>
    <lineage>
        <taxon>Bacteria</taxon>
        <taxon>Bacillati</taxon>
        <taxon>Bacillota</taxon>
        <taxon>Bacilli</taxon>
        <taxon>Bacillales</taxon>
        <taxon>Bacillaceae</taxon>
        <taxon>Peribacillus</taxon>
    </lineage>
</organism>
<sequence length="49" mass="5345">MKKQEKSKNLGQKADSMNALDQGLNLFPQIVNNATGIDKGNDGKINKND</sequence>
<evidence type="ECO:0000313" key="2">
    <source>
        <dbReference type="EMBL" id="SIR85934.1"/>
    </source>
</evidence>
<dbReference type="RefSeq" id="WP_167555960.1">
    <property type="nucleotide sequence ID" value="NZ_CP011008.1"/>
</dbReference>
<dbReference type="AlphaFoldDB" id="A0A9X8WM43"/>
<comment type="caution">
    <text evidence="2">The sequence shown here is derived from an EMBL/GenBank/DDBJ whole genome shotgun (WGS) entry which is preliminary data.</text>
</comment>